<proteinExistence type="predicted"/>
<comment type="caution">
    <text evidence="2">The sequence shown here is derived from an EMBL/GenBank/DDBJ whole genome shotgun (WGS) entry which is preliminary data.</text>
</comment>
<evidence type="ECO:0000256" key="1">
    <source>
        <dbReference type="SAM" id="MobiDB-lite"/>
    </source>
</evidence>
<dbReference type="EMBL" id="BMXS01000007">
    <property type="protein sequence ID" value="GGX90999.1"/>
    <property type="molecule type" value="Genomic_DNA"/>
</dbReference>
<gene>
    <name evidence="2" type="ORF">GCM10007160_18080</name>
</gene>
<feature type="region of interest" description="Disordered" evidence="1">
    <location>
        <begin position="12"/>
        <end position="32"/>
    </location>
</feature>
<protein>
    <submittedName>
        <fullName evidence="2">Uncharacterized protein</fullName>
    </submittedName>
</protein>
<organism evidence="2 3">
    <name type="scientific">Litchfieldella qijiaojingensis</name>
    <dbReference type="NCBI Taxonomy" id="980347"/>
    <lineage>
        <taxon>Bacteria</taxon>
        <taxon>Pseudomonadati</taxon>
        <taxon>Pseudomonadota</taxon>
        <taxon>Gammaproteobacteria</taxon>
        <taxon>Oceanospirillales</taxon>
        <taxon>Halomonadaceae</taxon>
        <taxon>Litchfieldella</taxon>
    </lineage>
</organism>
<sequence>MEEIIVEEELSPKRKGVPFSSPSRSKPYTKRRSGRVMGNWNGVYNILGLTFPALTYYQDAHTRLTNRVCESHGL</sequence>
<dbReference type="Proteomes" id="UP000653056">
    <property type="component" value="Unassembled WGS sequence"/>
</dbReference>
<name>A0ABQ2YQF6_9GAMM</name>
<accession>A0ABQ2YQF6</accession>
<evidence type="ECO:0000313" key="2">
    <source>
        <dbReference type="EMBL" id="GGX90999.1"/>
    </source>
</evidence>
<evidence type="ECO:0000313" key="3">
    <source>
        <dbReference type="Proteomes" id="UP000653056"/>
    </source>
</evidence>
<keyword evidence="3" id="KW-1185">Reference proteome</keyword>
<reference evidence="3" key="1">
    <citation type="journal article" date="2019" name="Int. J. Syst. Evol. Microbiol.">
        <title>The Global Catalogue of Microorganisms (GCM) 10K type strain sequencing project: providing services to taxonomists for standard genome sequencing and annotation.</title>
        <authorList>
            <consortium name="The Broad Institute Genomics Platform"/>
            <consortium name="The Broad Institute Genome Sequencing Center for Infectious Disease"/>
            <person name="Wu L."/>
            <person name="Ma J."/>
        </authorList>
    </citation>
    <scope>NUCLEOTIDE SEQUENCE [LARGE SCALE GENOMIC DNA]</scope>
    <source>
        <strain evidence="3">KCTC 22228</strain>
    </source>
</reference>